<evidence type="ECO:0000256" key="1">
    <source>
        <dbReference type="ARBA" id="ARBA00004651"/>
    </source>
</evidence>
<organism evidence="10 11">
    <name type="scientific">Reichenbachiella carrageenanivorans</name>
    <dbReference type="NCBI Taxonomy" id="2979869"/>
    <lineage>
        <taxon>Bacteria</taxon>
        <taxon>Pseudomonadati</taxon>
        <taxon>Bacteroidota</taxon>
        <taxon>Cytophagia</taxon>
        <taxon>Cytophagales</taxon>
        <taxon>Reichenbachiellaceae</taxon>
        <taxon>Reichenbachiella</taxon>
    </lineage>
</organism>
<dbReference type="InterPro" id="IPR010920">
    <property type="entry name" value="LSM_dom_sf"/>
</dbReference>
<dbReference type="SUPFAM" id="SSF82861">
    <property type="entry name" value="Mechanosensitive channel protein MscS (YggB), transmembrane region"/>
    <property type="match status" value="1"/>
</dbReference>
<dbReference type="Pfam" id="PF00924">
    <property type="entry name" value="MS_channel_2nd"/>
    <property type="match status" value="1"/>
</dbReference>
<evidence type="ECO:0000313" key="11">
    <source>
        <dbReference type="Proteomes" id="UP001062165"/>
    </source>
</evidence>
<feature type="domain" description="Mechanosensitive ion channel MscS C-terminal" evidence="9">
    <location>
        <begin position="179"/>
        <end position="261"/>
    </location>
</feature>
<dbReference type="Gene3D" id="1.10.287.1260">
    <property type="match status" value="1"/>
</dbReference>
<dbReference type="Proteomes" id="UP001062165">
    <property type="component" value="Chromosome"/>
</dbReference>
<dbReference type="InterPro" id="IPR011066">
    <property type="entry name" value="MscS_channel_C_sf"/>
</dbReference>
<dbReference type="SUPFAM" id="SSF82689">
    <property type="entry name" value="Mechanosensitive channel protein MscS (YggB), C-terminal domain"/>
    <property type="match status" value="1"/>
</dbReference>
<keyword evidence="6 7" id="KW-0472">Membrane</keyword>
<evidence type="ECO:0000256" key="4">
    <source>
        <dbReference type="ARBA" id="ARBA00022692"/>
    </source>
</evidence>
<evidence type="ECO:0000256" key="2">
    <source>
        <dbReference type="ARBA" id="ARBA00008017"/>
    </source>
</evidence>
<feature type="transmembrane region" description="Helical" evidence="7">
    <location>
        <begin position="83"/>
        <end position="102"/>
    </location>
</feature>
<evidence type="ECO:0000256" key="6">
    <source>
        <dbReference type="ARBA" id="ARBA00023136"/>
    </source>
</evidence>
<comment type="similarity">
    <text evidence="2">Belongs to the MscS (TC 1.A.23) family.</text>
</comment>
<accession>A0ABY6CXD9</accession>
<feature type="domain" description="Mechanosensitive ion channel MscS" evidence="8">
    <location>
        <begin position="106"/>
        <end position="171"/>
    </location>
</feature>
<dbReference type="InterPro" id="IPR023408">
    <property type="entry name" value="MscS_beta-dom_sf"/>
</dbReference>
<keyword evidence="5 7" id="KW-1133">Transmembrane helix</keyword>
<feature type="transmembrane region" description="Helical" evidence="7">
    <location>
        <begin position="20"/>
        <end position="39"/>
    </location>
</feature>
<evidence type="ECO:0000256" key="3">
    <source>
        <dbReference type="ARBA" id="ARBA00022475"/>
    </source>
</evidence>
<dbReference type="InterPro" id="IPR011014">
    <property type="entry name" value="MscS_channel_TM-2"/>
</dbReference>
<dbReference type="RefSeq" id="WP_263050327.1">
    <property type="nucleotide sequence ID" value="NZ_CP106735.1"/>
</dbReference>
<dbReference type="PANTHER" id="PTHR30347:SF1">
    <property type="entry name" value="MECHANOSENSITIVE CHANNEL MSCK"/>
    <property type="match status" value="1"/>
</dbReference>
<sequence length="276" mass="31127">MKEFLQFKLLHFGDINIMVYHVLSLIGVIVIAKLVLLLVRRFFKRQIKFNKFDEGRAWAVYQIVKYIVIVAAIAAGLELIGVKLTLLLAGSAALLVGFGLGVQQQFNDLVSGLVLLFEGTVSIGDIVELEGLVGKITEINIRTSEVVTRDGIIIIVPNSKLVSDKVINWSHNRQSTRFKVNVGVAYGTDVRKATKLIEDVAARHPEVAKKPKPFARFIDFGNSSLDLEIRFWCKNMWEIESIKSDIRFDIYDAFHNHGIEIPFPQTDIHIKSNHTQ</sequence>
<name>A0ABY6CXD9_9BACT</name>
<feature type="transmembrane region" description="Helical" evidence="7">
    <location>
        <begin position="59"/>
        <end position="77"/>
    </location>
</feature>
<evidence type="ECO:0000313" key="10">
    <source>
        <dbReference type="EMBL" id="UXX78582.1"/>
    </source>
</evidence>
<dbReference type="InterPro" id="IPR052702">
    <property type="entry name" value="MscS-like_channel"/>
</dbReference>
<keyword evidence="3" id="KW-1003">Cell membrane</keyword>
<dbReference type="InterPro" id="IPR049278">
    <property type="entry name" value="MS_channel_C"/>
</dbReference>
<proteinExistence type="inferred from homology"/>
<dbReference type="EMBL" id="CP106735">
    <property type="protein sequence ID" value="UXX78582.1"/>
    <property type="molecule type" value="Genomic_DNA"/>
</dbReference>
<comment type="subcellular location">
    <subcellularLocation>
        <location evidence="1">Cell membrane</location>
        <topology evidence="1">Multi-pass membrane protein</topology>
    </subcellularLocation>
</comment>
<dbReference type="SUPFAM" id="SSF50182">
    <property type="entry name" value="Sm-like ribonucleoproteins"/>
    <property type="match status" value="1"/>
</dbReference>
<evidence type="ECO:0000259" key="9">
    <source>
        <dbReference type="Pfam" id="PF21082"/>
    </source>
</evidence>
<evidence type="ECO:0000259" key="8">
    <source>
        <dbReference type="Pfam" id="PF00924"/>
    </source>
</evidence>
<evidence type="ECO:0000256" key="5">
    <source>
        <dbReference type="ARBA" id="ARBA00022989"/>
    </source>
</evidence>
<keyword evidence="11" id="KW-1185">Reference proteome</keyword>
<dbReference type="InterPro" id="IPR006685">
    <property type="entry name" value="MscS_channel_2nd"/>
</dbReference>
<dbReference type="Pfam" id="PF21082">
    <property type="entry name" value="MS_channel_3rd"/>
    <property type="match status" value="1"/>
</dbReference>
<reference evidence="10" key="1">
    <citation type="submission" date="2022-10" db="EMBL/GenBank/DDBJ databases">
        <title>Comparative genomics and taxonomic characterization of three novel marine species of genus Reichenbachiella exhibiting antioxidant and polysaccharide degradation activities.</title>
        <authorList>
            <person name="Muhammad N."/>
            <person name="Lee Y.-J."/>
            <person name="Ko J."/>
            <person name="Kim S.-G."/>
        </authorList>
    </citation>
    <scope>NUCLEOTIDE SEQUENCE</scope>
    <source>
        <strain evidence="10">Wsw4-B4</strain>
    </source>
</reference>
<evidence type="ECO:0000256" key="7">
    <source>
        <dbReference type="SAM" id="Phobius"/>
    </source>
</evidence>
<dbReference type="PANTHER" id="PTHR30347">
    <property type="entry name" value="POTASSIUM CHANNEL RELATED"/>
    <property type="match status" value="1"/>
</dbReference>
<protein>
    <submittedName>
        <fullName evidence="10">Mechanosensitive ion channel</fullName>
    </submittedName>
</protein>
<keyword evidence="4 7" id="KW-0812">Transmembrane</keyword>
<gene>
    <name evidence="10" type="ORF">N7E81_14570</name>
</gene>
<dbReference type="Gene3D" id="3.30.70.100">
    <property type="match status" value="1"/>
</dbReference>
<dbReference type="Gene3D" id="2.30.30.60">
    <property type="match status" value="1"/>
</dbReference>